<sequence length="293" mass="32086">MIRGYVEQPSPRAGDGMTLRVATDAPWFRVEFHRCGALLERCGVSEWLPGRDAPPHLPFQDWGRPGTGLRGELLEPWTGYRLTAPSRPGVYVAMLVEGDAAGRETAVPDRATPDGRDAKALFVVRPREPSAPVLYKLPLLTYHAYNLADGEPYDRGAGRGQWCLYTAPEDLPKDPAPGVGLHRPGGGTGGTPFDVFNFDPFDPTPRQTFAHWDARFVRWMERRGYAVDHCTDVDLHREGPELLRPYRLLVSAGHDEYWSDAMREAVAGHVAGAATRPSSAATPAGGGSSSTTR</sequence>
<dbReference type="EMBL" id="FOBF01000012">
    <property type="protein sequence ID" value="SEM39282.1"/>
    <property type="molecule type" value="Genomic_DNA"/>
</dbReference>
<feature type="compositionally biased region" description="Low complexity" evidence="1">
    <location>
        <begin position="273"/>
        <end position="283"/>
    </location>
</feature>
<keyword evidence="4" id="KW-1185">Reference proteome</keyword>
<protein>
    <recommendedName>
        <fullName evidence="2">N,N-dimethylformamidase beta subunit-like C-terminal domain-containing protein</fullName>
    </recommendedName>
</protein>
<accession>A0A1H7XZD4</accession>
<evidence type="ECO:0000313" key="4">
    <source>
        <dbReference type="Proteomes" id="UP000198953"/>
    </source>
</evidence>
<evidence type="ECO:0000256" key="1">
    <source>
        <dbReference type="SAM" id="MobiDB-lite"/>
    </source>
</evidence>
<dbReference type="InterPro" id="IPR046540">
    <property type="entry name" value="DMFA2_C"/>
</dbReference>
<gene>
    <name evidence="3" type="ORF">SAMN05660976_05051</name>
</gene>
<evidence type="ECO:0000313" key="3">
    <source>
        <dbReference type="EMBL" id="SEM39282.1"/>
    </source>
</evidence>
<reference evidence="3 4" key="1">
    <citation type="submission" date="2016-10" db="EMBL/GenBank/DDBJ databases">
        <authorList>
            <person name="de Groot N.N."/>
        </authorList>
    </citation>
    <scope>NUCLEOTIDE SEQUENCE [LARGE SCALE GENOMIC DNA]</scope>
    <source>
        <strain evidence="3 4">DSM 43357</strain>
    </source>
</reference>
<dbReference type="Pfam" id="PF20254">
    <property type="entry name" value="DMFA2_C"/>
    <property type="match status" value="1"/>
</dbReference>
<feature type="compositionally biased region" description="Gly residues" evidence="1">
    <location>
        <begin position="284"/>
        <end position="293"/>
    </location>
</feature>
<proteinExistence type="predicted"/>
<dbReference type="AlphaFoldDB" id="A0A1H7XZD4"/>
<feature type="domain" description="N,N-dimethylformamidase beta subunit-like C-terminal" evidence="2">
    <location>
        <begin position="81"/>
        <end position="271"/>
    </location>
</feature>
<name>A0A1H7XZD4_9ACTN</name>
<organism evidence="3 4">
    <name type="scientific">Nonomuraea pusilla</name>
    <dbReference type="NCBI Taxonomy" id="46177"/>
    <lineage>
        <taxon>Bacteria</taxon>
        <taxon>Bacillati</taxon>
        <taxon>Actinomycetota</taxon>
        <taxon>Actinomycetes</taxon>
        <taxon>Streptosporangiales</taxon>
        <taxon>Streptosporangiaceae</taxon>
        <taxon>Nonomuraea</taxon>
    </lineage>
</organism>
<evidence type="ECO:0000259" key="2">
    <source>
        <dbReference type="Pfam" id="PF20254"/>
    </source>
</evidence>
<dbReference type="STRING" id="46177.SAMN05660976_05051"/>
<feature type="region of interest" description="Disordered" evidence="1">
    <location>
        <begin position="273"/>
        <end position="293"/>
    </location>
</feature>
<dbReference type="Proteomes" id="UP000198953">
    <property type="component" value="Unassembled WGS sequence"/>
</dbReference>